<keyword evidence="3" id="KW-0862">Zinc</keyword>
<gene>
    <name evidence="6" type="ORF">SPIL2461_LOCUS14716</name>
</gene>
<keyword evidence="4" id="KW-0472">Membrane</keyword>
<dbReference type="AlphaFoldDB" id="A0A812U5G3"/>
<keyword evidence="7" id="KW-1185">Reference proteome</keyword>
<keyword evidence="4" id="KW-0812">Transmembrane</keyword>
<comment type="caution">
    <text evidence="6">The sequence shown here is derived from an EMBL/GenBank/DDBJ whole genome shotgun (WGS) entry which is preliminary data.</text>
</comment>
<evidence type="ECO:0000313" key="6">
    <source>
        <dbReference type="EMBL" id="CAE7553339.1"/>
    </source>
</evidence>
<keyword evidence="4" id="KW-1133">Transmembrane helix</keyword>
<evidence type="ECO:0000313" key="7">
    <source>
        <dbReference type="Proteomes" id="UP000649617"/>
    </source>
</evidence>
<proteinExistence type="predicted"/>
<evidence type="ECO:0000256" key="4">
    <source>
        <dbReference type="SAM" id="Phobius"/>
    </source>
</evidence>
<evidence type="ECO:0000256" key="3">
    <source>
        <dbReference type="ARBA" id="ARBA00022833"/>
    </source>
</evidence>
<reference evidence="6" key="1">
    <citation type="submission" date="2021-02" db="EMBL/GenBank/DDBJ databases">
        <authorList>
            <person name="Dougan E. K."/>
            <person name="Rhodes N."/>
            <person name="Thang M."/>
            <person name="Chan C."/>
        </authorList>
    </citation>
    <scope>NUCLEOTIDE SEQUENCE</scope>
</reference>
<feature type="domain" description="RanBP2-type" evidence="5">
    <location>
        <begin position="103"/>
        <end position="122"/>
    </location>
</feature>
<dbReference type="InterPro" id="IPR001876">
    <property type="entry name" value="Znf_RanBP2"/>
</dbReference>
<accession>A0A812U5G3</accession>
<dbReference type="GO" id="GO:0008270">
    <property type="term" value="F:zinc ion binding"/>
    <property type="evidence" value="ECO:0007669"/>
    <property type="project" value="UniProtKB-KW"/>
</dbReference>
<name>A0A812U5G3_SYMPI</name>
<sequence>MLAIRRHYCAAGLRLRRSTVSLRFPVSVHVRRNADAHGQRAWLGILPVDEVEDYPQRDPEKELPTWAFVAAPASAVVLMIAIMSTSDIKLMLSDRRALQAGGWVCQQCLAVNEVQDQYCKLCKQKQADDLSLRRSA</sequence>
<keyword evidence="1" id="KW-0479">Metal-binding</keyword>
<protein>
    <recommendedName>
        <fullName evidence="5">RanBP2-type domain-containing protein</fullName>
    </recommendedName>
</protein>
<evidence type="ECO:0000256" key="2">
    <source>
        <dbReference type="ARBA" id="ARBA00022771"/>
    </source>
</evidence>
<evidence type="ECO:0000259" key="5">
    <source>
        <dbReference type="PROSITE" id="PS01358"/>
    </source>
</evidence>
<dbReference type="Proteomes" id="UP000649617">
    <property type="component" value="Unassembled WGS sequence"/>
</dbReference>
<dbReference type="PROSITE" id="PS01358">
    <property type="entry name" value="ZF_RANBP2_1"/>
    <property type="match status" value="1"/>
</dbReference>
<keyword evidence="2" id="KW-0863">Zinc-finger</keyword>
<organism evidence="6 7">
    <name type="scientific">Symbiodinium pilosum</name>
    <name type="common">Dinoflagellate</name>
    <dbReference type="NCBI Taxonomy" id="2952"/>
    <lineage>
        <taxon>Eukaryota</taxon>
        <taxon>Sar</taxon>
        <taxon>Alveolata</taxon>
        <taxon>Dinophyceae</taxon>
        <taxon>Suessiales</taxon>
        <taxon>Symbiodiniaceae</taxon>
        <taxon>Symbiodinium</taxon>
    </lineage>
</organism>
<dbReference type="EMBL" id="CAJNIZ010034481">
    <property type="protein sequence ID" value="CAE7553339.1"/>
    <property type="molecule type" value="Genomic_DNA"/>
</dbReference>
<evidence type="ECO:0000256" key="1">
    <source>
        <dbReference type="ARBA" id="ARBA00022723"/>
    </source>
</evidence>
<feature type="transmembrane region" description="Helical" evidence="4">
    <location>
        <begin position="66"/>
        <end position="86"/>
    </location>
</feature>